<feature type="region of interest" description="Disordered" evidence="2">
    <location>
        <begin position="1"/>
        <end position="73"/>
    </location>
</feature>
<dbReference type="EMBL" id="BDQV01000200">
    <property type="protein sequence ID" value="GAY59019.1"/>
    <property type="molecule type" value="Genomic_DNA"/>
</dbReference>
<organism evidence="3 4">
    <name type="scientific">Citrus unshiu</name>
    <name type="common">Satsuma mandarin</name>
    <name type="synonym">Citrus nobilis var. unshiu</name>
    <dbReference type="NCBI Taxonomy" id="55188"/>
    <lineage>
        <taxon>Eukaryota</taxon>
        <taxon>Viridiplantae</taxon>
        <taxon>Streptophyta</taxon>
        <taxon>Embryophyta</taxon>
        <taxon>Tracheophyta</taxon>
        <taxon>Spermatophyta</taxon>
        <taxon>Magnoliopsida</taxon>
        <taxon>eudicotyledons</taxon>
        <taxon>Gunneridae</taxon>
        <taxon>Pentapetalae</taxon>
        <taxon>rosids</taxon>
        <taxon>malvids</taxon>
        <taxon>Sapindales</taxon>
        <taxon>Rutaceae</taxon>
        <taxon>Aurantioideae</taxon>
        <taxon>Citrus</taxon>
    </lineage>
</organism>
<feature type="coiled-coil region" evidence="1">
    <location>
        <begin position="119"/>
        <end position="181"/>
    </location>
</feature>
<protein>
    <submittedName>
        <fullName evidence="3">Uncharacterized protein</fullName>
    </submittedName>
</protein>
<evidence type="ECO:0000256" key="1">
    <source>
        <dbReference type="SAM" id="Coils"/>
    </source>
</evidence>
<dbReference type="AlphaFoldDB" id="A0A2H5Q301"/>
<evidence type="ECO:0000313" key="3">
    <source>
        <dbReference type="EMBL" id="GAY59019.1"/>
    </source>
</evidence>
<dbReference type="Proteomes" id="UP000236630">
    <property type="component" value="Unassembled WGS sequence"/>
</dbReference>
<sequence>MEDAVIGALTRKRSRPPTTKWDQGKDAPPAKRVNTVQQVLPLKTLPSAPAKVGESSGAATDPASSSPPVGPKKDLEDFDGCTLGELVGAMQYSAFHLSCMTTYYKAKVGRYDRKMKEDIQSATTRADVAEKKAGELNELTKVKEDLQRQRAMYEAQLESLRDSHRAQVENLEREADNQYDQGLRHSYRCIMAVLRKQHPDLKMDDLAAGVAQHMDEEAAKEDAEGVEPIVIAEENSPPRVVTADVGEASTPPDATRDTLPAPEEVEPTDAARLTDLPSS</sequence>
<reference evidence="3 4" key="1">
    <citation type="journal article" date="2017" name="Front. Genet.">
        <title>Draft sequencing of the heterozygous diploid genome of Satsuma (Citrus unshiu Marc.) using a hybrid assembly approach.</title>
        <authorList>
            <person name="Shimizu T."/>
            <person name="Tanizawa Y."/>
            <person name="Mochizuki T."/>
            <person name="Nagasaki H."/>
            <person name="Yoshioka T."/>
            <person name="Toyoda A."/>
            <person name="Fujiyama A."/>
            <person name="Kaminuma E."/>
            <person name="Nakamura Y."/>
        </authorList>
    </citation>
    <scope>NUCLEOTIDE SEQUENCE [LARGE SCALE GENOMIC DNA]</scope>
    <source>
        <strain evidence="4">cv. Miyagawa wase</strain>
    </source>
</reference>
<name>A0A2H5Q301_CITUN</name>
<keyword evidence="1" id="KW-0175">Coiled coil</keyword>
<feature type="region of interest" description="Disordered" evidence="2">
    <location>
        <begin position="230"/>
        <end position="279"/>
    </location>
</feature>
<gene>
    <name evidence="3" type="ORF">CUMW_191360</name>
</gene>
<proteinExistence type="predicted"/>
<evidence type="ECO:0000313" key="4">
    <source>
        <dbReference type="Proteomes" id="UP000236630"/>
    </source>
</evidence>
<accession>A0A2H5Q301</accession>
<evidence type="ECO:0000256" key="2">
    <source>
        <dbReference type="SAM" id="MobiDB-lite"/>
    </source>
</evidence>
<comment type="caution">
    <text evidence="3">The sequence shown here is derived from an EMBL/GenBank/DDBJ whole genome shotgun (WGS) entry which is preliminary data.</text>
</comment>
<keyword evidence="4" id="KW-1185">Reference proteome</keyword>